<accession>A0A0N4Y5H6</accession>
<feature type="compositionally biased region" description="Polar residues" evidence="1">
    <location>
        <begin position="62"/>
        <end position="77"/>
    </location>
</feature>
<feature type="region of interest" description="Disordered" evidence="1">
    <location>
        <begin position="16"/>
        <end position="43"/>
    </location>
</feature>
<protein>
    <submittedName>
        <fullName evidence="4">Ragulator complex protein LAMTOR1</fullName>
    </submittedName>
</protein>
<feature type="region of interest" description="Disordered" evidence="1">
    <location>
        <begin position="59"/>
        <end position="85"/>
    </location>
</feature>
<evidence type="ECO:0000313" key="4">
    <source>
        <dbReference type="WBParaSite" id="NBR_0001125101-mRNA-1"/>
    </source>
</evidence>
<dbReference type="EMBL" id="UYSL01020489">
    <property type="protein sequence ID" value="VDL74841.1"/>
    <property type="molecule type" value="Genomic_DNA"/>
</dbReference>
<dbReference type="AlphaFoldDB" id="A0A0N4Y5H6"/>
<organism evidence="4">
    <name type="scientific">Nippostrongylus brasiliensis</name>
    <name type="common">Rat hookworm</name>
    <dbReference type="NCBI Taxonomy" id="27835"/>
    <lineage>
        <taxon>Eukaryota</taxon>
        <taxon>Metazoa</taxon>
        <taxon>Ecdysozoa</taxon>
        <taxon>Nematoda</taxon>
        <taxon>Chromadorea</taxon>
        <taxon>Rhabditida</taxon>
        <taxon>Rhabditina</taxon>
        <taxon>Rhabditomorpha</taxon>
        <taxon>Strongyloidea</taxon>
        <taxon>Heligmosomidae</taxon>
        <taxon>Nippostrongylus</taxon>
    </lineage>
</organism>
<dbReference type="Proteomes" id="UP000271162">
    <property type="component" value="Unassembled WGS sequence"/>
</dbReference>
<reference evidence="2 3" key="2">
    <citation type="submission" date="2018-11" db="EMBL/GenBank/DDBJ databases">
        <authorList>
            <consortium name="Pathogen Informatics"/>
        </authorList>
    </citation>
    <scope>NUCLEOTIDE SEQUENCE [LARGE SCALE GENOMIC DNA]</scope>
</reference>
<sequence length="170" mass="19602">MGAKCCVSKAAGLGQRTDTDSYVRQSSSQEYRDGGLRSSVDRYGNSIPRQQRINAPLLAENGPTQTTFGCQPSSSTEPLERRQVQQYHYRSETRIDPEEMEKREQLEHWLLQQPLSARKLDQSDRHVAMLSVHLSIGVMNMHQNIASFHKVDSIIISQRYMWWSYCTFFS</sequence>
<keyword evidence="3" id="KW-1185">Reference proteome</keyword>
<proteinExistence type="predicted"/>
<reference evidence="4" key="1">
    <citation type="submission" date="2016-04" db="UniProtKB">
        <authorList>
            <consortium name="WormBaseParasite"/>
        </authorList>
    </citation>
    <scope>IDENTIFICATION</scope>
</reference>
<dbReference type="OMA" id="MHQNIAS"/>
<evidence type="ECO:0000256" key="1">
    <source>
        <dbReference type="SAM" id="MobiDB-lite"/>
    </source>
</evidence>
<evidence type="ECO:0000313" key="2">
    <source>
        <dbReference type="EMBL" id="VDL74841.1"/>
    </source>
</evidence>
<gene>
    <name evidence="2" type="ORF">NBR_LOCUS11252</name>
</gene>
<dbReference type="WBParaSite" id="NBR_0001125101-mRNA-1">
    <property type="protein sequence ID" value="NBR_0001125101-mRNA-1"/>
    <property type="gene ID" value="NBR_0001125101"/>
</dbReference>
<feature type="compositionally biased region" description="Polar residues" evidence="1">
    <location>
        <begin position="20"/>
        <end position="29"/>
    </location>
</feature>
<evidence type="ECO:0000313" key="3">
    <source>
        <dbReference type="Proteomes" id="UP000271162"/>
    </source>
</evidence>
<name>A0A0N4Y5H6_NIPBR</name>